<comment type="caution">
    <text evidence="2">The sequence shown here is derived from an EMBL/GenBank/DDBJ whole genome shotgun (WGS) entry which is preliminary data.</text>
</comment>
<dbReference type="Pfam" id="PF00583">
    <property type="entry name" value="Acetyltransf_1"/>
    <property type="match status" value="1"/>
</dbReference>
<evidence type="ECO:0000313" key="2">
    <source>
        <dbReference type="EMBL" id="MSU02436.1"/>
    </source>
</evidence>
<dbReference type="AlphaFoldDB" id="A0A6N7XLK5"/>
<evidence type="ECO:0000259" key="1">
    <source>
        <dbReference type="PROSITE" id="PS51186"/>
    </source>
</evidence>
<evidence type="ECO:0000313" key="3">
    <source>
        <dbReference type="Proteomes" id="UP000469523"/>
    </source>
</evidence>
<name>A0A6N7XLK5_9FIRM</name>
<dbReference type="RefSeq" id="WP_154441294.1">
    <property type="nucleotide sequence ID" value="NZ_JAHLPJ010000001.1"/>
</dbReference>
<dbReference type="InterPro" id="IPR016181">
    <property type="entry name" value="Acyl_CoA_acyltransferase"/>
</dbReference>
<dbReference type="Gene3D" id="3.40.630.30">
    <property type="match status" value="1"/>
</dbReference>
<organism evidence="2 3">
    <name type="scientific">Tissierella pigra</name>
    <dbReference type="NCBI Taxonomy" id="2607614"/>
    <lineage>
        <taxon>Bacteria</taxon>
        <taxon>Bacillati</taxon>
        <taxon>Bacillota</taxon>
        <taxon>Tissierellia</taxon>
        <taxon>Tissierellales</taxon>
        <taxon>Tissierellaceae</taxon>
        <taxon>Tissierella</taxon>
    </lineage>
</organism>
<sequence>MSLITEMTKDFAENISNWIYEEPYSIYSLENNLETILELMGGDYYVFIDDENQLFGYFCFGKSAQIPTNDYIYSEEVLDIGLGMKPILCGRGLGYTFLNTGMDFAKKQFKAEKYRLTVASFNKRAVSLYEKAGFIILKTINHSKSGDEFYIMVKE</sequence>
<proteinExistence type="predicted"/>
<keyword evidence="2" id="KW-0808">Transferase</keyword>
<dbReference type="SUPFAM" id="SSF55729">
    <property type="entry name" value="Acyl-CoA N-acyltransferases (Nat)"/>
    <property type="match status" value="1"/>
</dbReference>
<dbReference type="Proteomes" id="UP000469523">
    <property type="component" value="Unassembled WGS sequence"/>
</dbReference>
<accession>A0A6N7XLK5</accession>
<dbReference type="InterPro" id="IPR000182">
    <property type="entry name" value="GNAT_dom"/>
</dbReference>
<dbReference type="EMBL" id="VUNQ01000032">
    <property type="protein sequence ID" value="MSU02436.1"/>
    <property type="molecule type" value="Genomic_DNA"/>
</dbReference>
<dbReference type="GO" id="GO:0016747">
    <property type="term" value="F:acyltransferase activity, transferring groups other than amino-acyl groups"/>
    <property type="evidence" value="ECO:0007669"/>
    <property type="project" value="InterPro"/>
</dbReference>
<protein>
    <submittedName>
        <fullName evidence="2">GNAT family N-acetyltransferase</fullName>
    </submittedName>
</protein>
<dbReference type="PROSITE" id="PS51186">
    <property type="entry name" value="GNAT"/>
    <property type="match status" value="1"/>
</dbReference>
<feature type="domain" description="N-acetyltransferase" evidence="1">
    <location>
        <begin position="2"/>
        <end position="155"/>
    </location>
</feature>
<keyword evidence="3" id="KW-1185">Reference proteome</keyword>
<gene>
    <name evidence="2" type="ORF">FYJ83_13315</name>
</gene>
<reference evidence="2 3" key="1">
    <citation type="submission" date="2019-09" db="EMBL/GenBank/DDBJ databases">
        <title>In-depth cultivation of the pig gut microbiome towards novel bacterial diversity and tailored functional studies.</title>
        <authorList>
            <person name="Wylensek D."/>
            <person name="Hitch T.C.A."/>
            <person name="Clavel T."/>
        </authorList>
    </citation>
    <scope>NUCLEOTIDE SEQUENCE [LARGE SCALE GENOMIC DNA]</scope>
    <source>
        <strain evidence="2 3">WCA3-693-APC-4?</strain>
    </source>
</reference>